<dbReference type="Proteomes" id="UP001162501">
    <property type="component" value="Chromosome 5"/>
</dbReference>
<protein>
    <submittedName>
        <fullName evidence="1">Uncharacterized protein</fullName>
    </submittedName>
</protein>
<name>A0AC59ZZC4_RANTA</name>
<accession>A0AC59ZZC4</accession>
<evidence type="ECO:0000313" key="1">
    <source>
        <dbReference type="EMBL" id="CAN0531292.1"/>
    </source>
</evidence>
<reference evidence="1" key="2">
    <citation type="submission" date="2025-03" db="EMBL/GenBank/DDBJ databases">
        <authorList>
            <consortium name="ELIXIR-Norway"/>
            <consortium name="Elixir Norway"/>
        </authorList>
    </citation>
    <scope>NUCLEOTIDE SEQUENCE</scope>
</reference>
<sequence>MGHKNPDRPGPDSYLFKMEVKSKAEFLEIHTSFTRESCGLIHRPTPDSLAQLSAMPPPPHSTPTAPAESCLPSALPTSFFFEVHRLSSIELFCVKSSSTKGSYFHWGPF</sequence>
<dbReference type="EMBL" id="OX596089">
    <property type="protein sequence ID" value="CAN0531292.1"/>
    <property type="molecule type" value="Genomic_DNA"/>
</dbReference>
<organism evidence="1 2">
    <name type="scientific">Rangifer tarandus platyrhynchus</name>
    <name type="common">Svalbard reindeer</name>
    <dbReference type="NCBI Taxonomy" id="3082113"/>
    <lineage>
        <taxon>Eukaryota</taxon>
        <taxon>Metazoa</taxon>
        <taxon>Chordata</taxon>
        <taxon>Craniata</taxon>
        <taxon>Vertebrata</taxon>
        <taxon>Euteleostomi</taxon>
        <taxon>Mammalia</taxon>
        <taxon>Eutheria</taxon>
        <taxon>Laurasiatheria</taxon>
        <taxon>Artiodactyla</taxon>
        <taxon>Ruminantia</taxon>
        <taxon>Pecora</taxon>
        <taxon>Cervidae</taxon>
        <taxon>Odocoileinae</taxon>
        <taxon>Rangifer</taxon>
    </lineage>
</organism>
<gene>
    <name evidence="1" type="ORF">MRATA1EN22A_LOCUS24665</name>
</gene>
<evidence type="ECO:0000313" key="2">
    <source>
        <dbReference type="Proteomes" id="UP001162501"/>
    </source>
</evidence>
<proteinExistence type="predicted"/>
<reference evidence="1" key="1">
    <citation type="submission" date="2023-05" db="EMBL/GenBank/DDBJ databases">
        <authorList>
            <consortium name="ELIXIR-Norway"/>
        </authorList>
    </citation>
    <scope>NUCLEOTIDE SEQUENCE</scope>
</reference>